<name>A0A0V1I954_TRIPS</name>
<organism evidence="1 2">
    <name type="scientific">Trichinella pseudospiralis</name>
    <name type="common">Parasitic roundworm</name>
    <dbReference type="NCBI Taxonomy" id="6337"/>
    <lineage>
        <taxon>Eukaryota</taxon>
        <taxon>Metazoa</taxon>
        <taxon>Ecdysozoa</taxon>
        <taxon>Nematoda</taxon>
        <taxon>Enoplea</taxon>
        <taxon>Dorylaimia</taxon>
        <taxon>Trichinellida</taxon>
        <taxon>Trichinellidae</taxon>
        <taxon>Trichinella</taxon>
    </lineage>
</organism>
<evidence type="ECO:0000313" key="1">
    <source>
        <dbReference type="EMBL" id="KRZ18994.1"/>
    </source>
</evidence>
<sequence length="35" mass="4246">MNFCLVYWSDSVFEKKDNSICDQRFFEKIKQLVAI</sequence>
<gene>
    <name evidence="1" type="ORF">T4C_4684</name>
</gene>
<dbReference type="AlphaFoldDB" id="A0A0V1I954"/>
<comment type="caution">
    <text evidence="1">The sequence shown here is derived from an EMBL/GenBank/DDBJ whole genome shotgun (WGS) entry which is preliminary data.</text>
</comment>
<evidence type="ECO:0000313" key="2">
    <source>
        <dbReference type="Proteomes" id="UP000054826"/>
    </source>
</evidence>
<proteinExistence type="predicted"/>
<reference evidence="1 2" key="1">
    <citation type="submission" date="2015-01" db="EMBL/GenBank/DDBJ databases">
        <title>Evolution of Trichinella species and genotypes.</title>
        <authorList>
            <person name="Korhonen P.K."/>
            <person name="Edoardo P."/>
            <person name="Giuseppe L.R."/>
            <person name="Gasser R.B."/>
        </authorList>
    </citation>
    <scope>NUCLEOTIDE SEQUENCE [LARGE SCALE GENOMIC DNA]</scope>
    <source>
        <strain evidence="1">ISS176</strain>
    </source>
</reference>
<accession>A0A0V1I954</accession>
<dbReference type="EMBL" id="JYDV01000478">
    <property type="protein sequence ID" value="KRZ18994.1"/>
    <property type="molecule type" value="Genomic_DNA"/>
</dbReference>
<protein>
    <submittedName>
        <fullName evidence="1">Uncharacterized protein</fullName>
    </submittedName>
</protein>
<dbReference type="Proteomes" id="UP000054826">
    <property type="component" value="Unassembled WGS sequence"/>
</dbReference>